<dbReference type="FunFam" id="3.10.290.10:FF:000017">
    <property type="entry name" value="Tyrosine--tRNA ligase"/>
    <property type="match status" value="1"/>
</dbReference>
<keyword evidence="6 13" id="KW-0547">Nucleotide-binding</keyword>
<evidence type="ECO:0000256" key="1">
    <source>
        <dbReference type="ARBA" id="ARBA00002025"/>
    </source>
</evidence>
<dbReference type="CDD" id="cd00805">
    <property type="entry name" value="TyrRS_core"/>
    <property type="match status" value="1"/>
</dbReference>
<dbReference type="PANTHER" id="PTHR11766:SF0">
    <property type="entry name" value="TYROSINE--TRNA LIGASE, MITOCHONDRIAL"/>
    <property type="match status" value="1"/>
</dbReference>
<dbReference type="GO" id="GO:0005524">
    <property type="term" value="F:ATP binding"/>
    <property type="evidence" value="ECO:0007669"/>
    <property type="project" value="UniProtKB-KW"/>
</dbReference>
<dbReference type="InterPro" id="IPR002305">
    <property type="entry name" value="aa-tRNA-synth_Ic"/>
</dbReference>
<keyword evidence="11 13" id="KW-0030">Aminoacyl-tRNA synthetase</keyword>
<dbReference type="EMBL" id="OU896714">
    <property type="protein sequence ID" value="CAH1180052.1"/>
    <property type="molecule type" value="Genomic_DNA"/>
</dbReference>
<keyword evidence="9" id="KW-0809">Transit peptide</keyword>
<dbReference type="Gene3D" id="1.10.240.10">
    <property type="entry name" value="Tyrosyl-Transfer RNA Synthetase"/>
    <property type="match status" value="1"/>
</dbReference>
<dbReference type="SUPFAM" id="SSF52374">
    <property type="entry name" value="Nucleotidylyl transferase"/>
    <property type="match status" value="1"/>
</dbReference>
<evidence type="ECO:0000256" key="9">
    <source>
        <dbReference type="ARBA" id="ARBA00022946"/>
    </source>
</evidence>
<dbReference type="InterPro" id="IPR024088">
    <property type="entry name" value="Tyr-tRNA-ligase_bac-type"/>
</dbReference>
<dbReference type="GO" id="GO:0005829">
    <property type="term" value="C:cytosol"/>
    <property type="evidence" value="ECO:0007669"/>
    <property type="project" value="TreeGrafter"/>
</dbReference>
<evidence type="ECO:0000313" key="14">
    <source>
        <dbReference type="EMBL" id="CAH1180052.1"/>
    </source>
</evidence>
<dbReference type="GO" id="GO:0005759">
    <property type="term" value="C:mitochondrial matrix"/>
    <property type="evidence" value="ECO:0007669"/>
    <property type="project" value="UniProtKB-SubCell"/>
</dbReference>
<dbReference type="GO" id="GO:0003723">
    <property type="term" value="F:RNA binding"/>
    <property type="evidence" value="ECO:0007669"/>
    <property type="project" value="InterPro"/>
</dbReference>
<dbReference type="PROSITE" id="PS00178">
    <property type="entry name" value="AA_TRNA_LIGASE_I"/>
    <property type="match status" value="1"/>
</dbReference>
<evidence type="ECO:0000256" key="12">
    <source>
        <dbReference type="ARBA" id="ARBA00048248"/>
    </source>
</evidence>
<dbReference type="AlphaFoldDB" id="A0A9P0GQR9"/>
<dbReference type="FunFam" id="3.40.50.620:FF:000107">
    <property type="entry name" value="Tyrosine--tRNA ligase"/>
    <property type="match status" value="1"/>
</dbReference>
<accession>A0A9P0GQR9</accession>
<gene>
    <name evidence="14" type="ORF">PHAECO_LOCUS11668</name>
</gene>
<dbReference type="Proteomes" id="UP001153737">
    <property type="component" value="Chromosome 8"/>
</dbReference>
<evidence type="ECO:0000256" key="5">
    <source>
        <dbReference type="ARBA" id="ARBA00022598"/>
    </source>
</evidence>
<dbReference type="PANTHER" id="PTHR11766">
    <property type="entry name" value="TYROSYL-TRNA SYNTHETASE"/>
    <property type="match status" value="1"/>
</dbReference>
<evidence type="ECO:0000256" key="11">
    <source>
        <dbReference type="ARBA" id="ARBA00023146"/>
    </source>
</evidence>
<proteinExistence type="inferred from homology"/>
<evidence type="ECO:0000256" key="4">
    <source>
        <dbReference type="ARBA" id="ARBA00011738"/>
    </source>
</evidence>
<name>A0A9P0GQR9_PHACE</name>
<dbReference type="InterPro" id="IPR014729">
    <property type="entry name" value="Rossmann-like_a/b/a_fold"/>
</dbReference>
<evidence type="ECO:0000256" key="3">
    <source>
        <dbReference type="ARBA" id="ARBA00005594"/>
    </source>
</evidence>
<keyword evidence="15" id="KW-1185">Reference proteome</keyword>
<keyword evidence="7 13" id="KW-0067">ATP-binding</keyword>
<comment type="function">
    <text evidence="1">Catalyzes the attachment of tyrosine to tRNA(Tyr) in a two-step reaction: tyrosine is first activated by ATP to form Tyr-AMP and then transferred to the acceptor end of tRNA(Tyr).</text>
</comment>
<comment type="subunit">
    <text evidence="4">Homodimer.</text>
</comment>
<evidence type="ECO:0000256" key="13">
    <source>
        <dbReference type="RuleBase" id="RU361234"/>
    </source>
</evidence>
<keyword evidence="5 13" id="KW-0436">Ligase</keyword>
<comment type="catalytic activity">
    <reaction evidence="12 13">
        <text>tRNA(Tyr) + L-tyrosine + ATP = L-tyrosyl-tRNA(Tyr) + AMP + diphosphate + H(+)</text>
        <dbReference type="Rhea" id="RHEA:10220"/>
        <dbReference type="Rhea" id="RHEA-COMP:9706"/>
        <dbReference type="Rhea" id="RHEA-COMP:9707"/>
        <dbReference type="ChEBI" id="CHEBI:15378"/>
        <dbReference type="ChEBI" id="CHEBI:30616"/>
        <dbReference type="ChEBI" id="CHEBI:33019"/>
        <dbReference type="ChEBI" id="CHEBI:58315"/>
        <dbReference type="ChEBI" id="CHEBI:78442"/>
        <dbReference type="ChEBI" id="CHEBI:78536"/>
        <dbReference type="ChEBI" id="CHEBI:456215"/>
        <dbReference type="EC" id="6.1.1.1"/>
    </reaction>
</comment>
<keyword evidence="10" id="KW-0496">Mitochondrion</keyword>
<keyword evidence="8 13" id="KW-0648">Protein biosynthesis</keyword>
<dbReference type="Gene3D" id="3.10.290.10">
    <property type="entry name" value="RNA-binding S4 domain"/>
    <property type="match status" value="1"/>
</dbReference>
<evidence type="ECO:0000313" key="15">
    <source>
        <dbReference type="Proteomes" id="UP001153737"/>
    </source>
</evidence>
<dbReference type="Gene3D" id="3.40.50.620">
    <property type="entry name" value="HUPs"/>
    <property type="match status" value="1"/>
</dbReference>
<dbReference type="PRINTS" id="PR01040">
    <property type="entry name" value="TRNASYNTHTYR"/>
</dbReference>
<evidence type="ECO:0000256" key="7">
    <source>
        <dbReference type="ARBA" id="ARBA00022840"/>
    </source>
</evidence>
<comment type="similarity">
    <text evidence="3 13">Belongs to the class-I aminoacyl-tRNA synthetase family.</text>
</comment>
<reference evidence="14" key="1">
    <citation type="submission" date="2022-01" db="EMBL/GenBank/DDBJ databases">
        <authorList>
            <person name="King R."/>
        </authorList>
    </citation>
    <scope>NUCLEOTIDE SEQUENCE</scope>
</reference>
<dbReference type="GO" id="GO:0004831">
    <property type="term" value="F:tyrosine-tRNA ligase activity"/>
    <property type="evidence" value="ECO:0007669"/>
    <property type="project" value="UniProtKB-EC"/>
</dbReference>
<sequence>MFMKKSVQSVNFYKKYCRRYYSNRNILKLKERGMFQDIFPENAGITVTDLMNSGSQTVYAGFDPTADSLHVGNLLVLLNLLHWQRGGHHTIALVGGATAKIGDPSGRKTERQAMSKVFVDDNVSGIRKNIETVFSNHQKFLWKDADTLKPVRIVNNEDWYNNISAVELIGGAGRYMRMGTLLSRTSVQTRLNSAAGMSFTEFSYQLFQAYDWLHLFKNYSCSFQIGGNDQMGNIMSGHELISKVCDKQVCGLTLPLVTTEMGDKFGKSAGNAIWLSDDKTSFFTFYQFWMRQPDSEVEKFLKLFTFDTVGSISDLMRRHREQPELRLPHRRLAEQVTLLVHGEEGLRKAQQASEALYEGSVSAMGQMHAEDVARLFEGATVVEVLPEAGQSVLDLAMKVGCFPTIQDAVRIISAGGFYINQQRTSNTNEVLNMSIHRLENNVTLLRVGKRNYYIVKWLA</sequence>
<dbReference type="InterPro" id="IPR001412">
    <property type="entry name" value="aa-tRNA-synth_I_CS"/>
</dbReference>
<protein>
    <recommendedName>
        <fullName evidence="13">Tyrosine--tRNA ligase</fullName>
        <ecNumber evidence="13">6.1.1.1</ecNumber>
    </recommendedName>
    <alternativeName>
        <fullName evidence="13">Tyrosyl-tRNA synthetase</fullName>
    </alternativeName>
</protein>
<organism evidence="14 15">
    <name type="scientific">Phaedon cochleariae</name>
    <name type="common">Mustard beetle</name>
    <dbReference type="NCBI Taxonomy" id="80249"/>
    <lineage>
        <taxon>Eukaryota</taxon>
        <taxon>Metazoa</taxon>
        <taxon>Ecdysozoa</taxon>
        <taxon>Arthropoda</taxon>
        <taxon>Hexapoda</taxon>
        <taxon>Insecta</taxon>
        <taxon>Pterygota</taxon>
        <taxon>Neoptera</taxon>
        <taxon>Endopterygota</taxon>
        <taxon>Coleoptera</taxon>
        <taxon>Polyphaga</taxon>
        <taxon>Cucujiformia</taxon>
        <taxon>Chrysomeloidea</taxon>
        <taxon>Chrysomelidae</taxon>
        <taxon>Chrysomelinae</taxon>
        <taxon>Chrysomelini</taxon>
        <taxon>Phaedon</taxon>
    </lineage>
</organism>
<dbReference type="EC" id="6.1.1.1" evidence="13"/>
<evidence type="ECO:0000256" key="10">
    <source>
        <dbReference type="ARBA" id="ARBA00023128"/>
    </source>
</evidence>
<comment type="subcellular location">
    <subcellularLocation>
        <location evidence="2">Mitochondrion matrix</location>
    </subcellularLocation>
</comment>
<dbReference type="OrthoDB" id="337870at2759"/>
<dbReference type="FunFam" id="1.10.240.10:FF:000001">
    <property type="entry name" value="Tyrosine--tRNA ligase"/>
    <property type="match status" value="1"/>
</dbReference>
<dbReference type="InterPro" id="IPR036986">
    <property type="entry name" value="S4_RNA-bd_sf"/>
</dbReference>
<dbReference type="NCBIfam" id="TIGR00234">
    <property type="entry name" value="tyrS"/>
    <property type="match status" value="1"/>
</dbReference>
<evidence type="ECO:0000256" key="6">
    <source>
        <dbReference type="ARBA" id="ARBA00022741"/>
    </source>
</evidence>
<reference evidence="14" key="2">
    <citation type="submission" date="2022-10" db="EMBL/GenBank/DDBJ databases">
        <authorList>
            <consortium name="ENA_rothamsted_submissions"/>
            <consortium name="culmorum"/>
            <person name="King R."/>
        </authorList>
    </citation>
    <scope>NUCLEOTIDE SEQUENCE</scope>
</reference>
<evidence type="ECO:0000256" key="2">
    <source>
        <dbReference type="ARBA" id="ARBA00004305"/>
    </source>
</evidence>
<dbReference type="SUPFAM" id="SSF55174">
    <property type="entry name" value="Alpha-L RNA-binding motif"/>
    <property type="match status" value="1"/>
</dbReference>
<dbReference type="GO" id="GO:0006437">
    <property type="term" value="P:tyrosyl-tRNA aminoacylation"/>
    <property type="evidence" value="ECO:0007669"/>
    <property type="project" value="InterPro"/>
</dbReference>
<dbReference type="Pfam" id="PF00579">
    <property type="entry name" value="tRNA-synt_1b"/>
    <property type="match status" value="1"/>
</dbReference>
<evidence type="ECO:0000256" key="8">
    <source>
        <dbReference type="ARBA" id="ARBA00022917"/>
    </source>
</evidence>
<dbReference type="InterPro" id="IPR002307">
    <property type="entry name" value="Tyr-tRNA-ligase"/>
</dbReference>